<keyword evidence="2 7" id="KW-0813">Transport</keyword>
<reference evidence="10" key="1">
    <citation type="submission" date="2016-08" db="EMBL/GenBank/DDBJ databases">
        <authorList>
            <person name="Varghese N."/>
            <person name="Submissions Spin"/>
        </authorList>
    </citation>
    <scope>NUCLEOTIDE SEQUENCE [LARGE SCALE GENOMIC DNA]</scope>
    <source>
        <strain evidence="10">REICA_142</strain>
    </source>
</reference>
<evidence type="ECO:0000256" key="6">
    <source>
        <dbReference type="ARBA" id="ARBA00023136"/>
    </source>
</evidence>
<gene>
    <name evidence="9" type="ORF">GA0061070_100586</name>
</gene>
<dbReference type="Gene3D" id="1.10.3720.10">
    <property type="entry name" value="MetI-like"/>
    <property type="match status" value="1"/>
</dbReference>
<dbReference type="PANTHER" id="PTHR30177">
    <property type="entry name" value="GLYCINE BETAINE/L-PROLINE TRANSPORT SYSTEM PERMEASE PROTEIN PROW"/>
    <property type="match status" value="1"/>
</dbReference>
<dbReference type="GO" id="GO:0005886">
    <property type="term" value="C:plasma membrane"/>
    <property type="evidence" value="ECO:0007669"/>
    <property type="project" value="UniProtKB-SubCell"/>
</dbReference>
<dbReference type="CDD" id="cd06261">
    <property type="entry name" value="TM_PBP2"/>
    <property type="match status" value="1"/>
</dbReference>
<dbReference type="Proteomes" id="UP000198515">
    <property type="component" value="Unassembled WGS sequence"/>
</dbReference>
<feature type="transmembrane region" description="Helical" evidence="7">
    <location>
        <begin position="201"/>
        <end position="227"/>
    </location>
</feature>
<proteinExistence type="inferred from homology"/>
<keyword evidence="10" id="KW-1185">Reference proteome</keyword>
<dbReference type="InterPro" id="IPR035906">
    <property type="entry name" value="MetI-like_sf"/>
</dbReference>
<dbReference type="GO" id="GO:0031460">
    <property type="term" value="P:glycine betaine transport"/>
    <property type="evidence" value="ECO:0007669"/>
    <property type="project" value="UniProtKB-ARBA"/>
</dbReference>
<dbReference type="PANTHER" id="PTHR30177:SF32">
    <property type="entry name" value="GLYCINE BETAINE UPTAKE SYSTEM PERMEASE PROTEIN YEHW"/>
    <property type="match status" value="1"/>
</dbReference>
<name>A0A1C4AS18_9ENTR</name>
<feature type="transmembrane region" description="Helical" evidence="7">
    <location>
        <begin position="46"/>
        <end position="74"/>
    </location>
</feature>
<organism evidence="9 10">
    <name type="scientific">Kosakonia oryziphila</name>
    <dbReference type="NCBI Taxonomy" id="1005667"/>
    <lineage>
        <taxon>Bacteria</taxon>
        <taxon>Pseudomonadati</taxon>
        <taxon>Pseudomonadota</taxon>
        <taxon>Gammaproteobacteria</taxon>
        <taxon>Enterobacterales</taxon>
        <taxon>Enterobacteriaceae</taxon>
        <taxon>Kosakonia</taxon>
    </lineage>
</organism>
<keyword evidence="4 7" id="KW-0812">Transmembrane</keyword>
<keyword evidence="5 7" id="KW-1133">Transmembrane helix</keyword>
<dbReference type="FunFam" id="1.10.3720.10:FF:000001">
    <property type="entry name" value="Glycine betaine ABC transporter, permease"/>
    <property type="match status" value="1"/>
</dbReference>
<evidence type="ECO:0000256" key="4">
    <source>
        <dbReference type="ARBA" id="ARBA00022692"/>
    </source>
</evidence>
<evidence type="ECO:0000256" key="7">
    <source>
        <dbReference type="RuleBase" id="RU363032"/>
    </source>
</evidence>
<keyword evidence="3" id="KW-0997">Cell inner membrane</keyword>
<comment type="subcellular location">
    <subcellularLocation>
        <location evidence="1">Cell inner membrane</location>
        <topology evidence="1">Multi-pass membrane protein</topology>
    </subcellularLocation>
    <subcellularLocation>
        <location evidence="7">Cell membrane</location>
        <topology evidence="7">Multi-pass membrane protein</topology>
    </subcellularLocation>
</comment>
<feature type="domain" description="ABC transmembrane type-1" evidence="8">
    <location>
        <begin position="50"/>
        <end position="231"/>
    </location>
</feature>
<evidence type="ECO:0000256" key="1">
    <source>
        <dbReference type="ARBA" id="ARBA00004429"/>
    </source>
</evidence>
<evidence type="ECO:0000259" key="8">
    <source>
        <dbReference type="PROSITE" id="PS50928"/>
    </source>
</evidence>
<dbReference type="OrthoDB" id="9801163at2"/>
<keyword evidence="6 7" id="KW-0472">Membrane</keyword>
<dbReference type="InterPro" id="IPR000515">
    <property type="entry name" value="MetI-like"/>
</dbReference>
<protein>
    <submittedName>
        <fullName evidence="9">Osmoprotectant transport system permease protein</fullName>
    </submittedName>
</protein>
<accession>A0A1C4AS18</accession>
<evidence type="ECO:0000256" key="3">
    <source>
        <dbReference type="ARBA" id="ARBA00022519"/>
    </source>
</evidence>
<dbReference type="Pfam" id="PF00528">
    <property type="entry name" value="BPD_transp_1"/>
    <property type="match status" value="1"/>
</dbReference>
<dbReference type="AlphaFoldDB" id="A0A1C4AS18"/>
<comment type="similarity">
    <text evidence="7">Belongs to the binding-protein-dependent transport system permease family.</text>
</comment>
<dbReference type="RefSeq" id="WP_090133836.1">
    <property type="nucleotide sequence ID" value="NZ_FMBC01000005.1"/>
</dbReference>
<feature type="transmembrane region" description="Helical" evidence="7">
    <location>
        <begin position="86"/>
        <end position="111"/>
    </location>
</feature>
<dbReference type="SUPFAM" id="SSF161098">
    <property type="entry name" value="MetI-like"/>
    <property type="match status" value="1"/>
</dbReference>
<dbReference type="EMBL" id="FMBC01000005">
    <property type="protein sequence ID" value="SCB97393.1"/>
    <property type="molecule type" value="Genomic_DNA"/>
</dbReference>
<sequence>MRLLRDPLLWLIALFVALLLWLPHSAALFSALFPQLPRPVYQQESFVSLAAAHFALVGISSAIAIVLGIGVGIAVTRPAGREFRPLAETIAAVGQTFPPVAVLAIAVPVMGFGKEPAVIALVLYGILPILQGTLAGIAAVPESVQSVAQGMGMSAWQRLVKVELPLAAPVIIAGVRTSVIINIGTATIASTVGASTLGTPIIIGLSGFNTAYVIQGAILVALAAIIVDRAFERLTRWLSQHRHAQ</sequence>
<dbReference type="InterPro" id="IPR051204">
    <property type="entry name" value="ABC_transp_perm/SBD"/>
</dbReference>
<evidence type="ECO:0000313" key="9">
    <source>
        <dbReference type="EMBL" id="SCB97393.1"/>
    </source>
</evidence>
<dbReference type="PROSITE" id="PS50928">
    <property type="entry name" value="ABC_TM1"/>
    <property type="match status" value="1"/>
</dbReference>
<keyword evidence="3" id="KW-1003">Cell membrane</keyword>
<evidence type="ECO:0000256" key="5">
    <source>
        <dbReference type="ARBA" id="ARBA00022989"/>
    </source>
</evidence>
<feature type="transmembrane region" description="Helical" evidence="7">
    <location>
        <begin position="117"/>
        <end position="141"/>
    </location>
</feature>
<dbReference type="GO" id="GO:0055085">
    <property type="term" value="P:transmembrane transport"/>
    <property type="evidence" value="ECO:0007669"/>
    <property type="project" value="InterPro"/>
</dbReference>
<evidence type="ECO:0000256" key="2">
    <source>
        <dbReference type="ARBA" id="ARBA00022448"/>
    </source>
</evidence>
<evidence type="ECO:0000313" key="10">
    <source>
        <dbReference type="Proteomes" id="UP000198515"/>
    </source>
</evidence>